<proteinExistence type="inferred from homology"/>
<gene>
    <name evidence="7" type="primary">recO</name>
    <name evidence="9" type="ORF">SAMN02746089_00018</name>
</gene>
<dbReference type="InterPro" id="IPR042242">
    <property type="entry name" value="RecO_C"/>
</dbReference>
<evidence type="ECO:0000259" key="8">
    <source>
        <dbReference type="Pfam" id="PF11967"/>
    </source>
</evidence>
<dbReference type="PANTHER" id="PTHR33991:SF1">
    <property type="entry name" value="DNA REPAIR PROTEIN RECO"/>
    <property type="match status" value="1"/>
</dbReference>
<accession>A0A1M4SD01</accession>
<dbReference type="Gene3D" id="2.40.50.140">
    <property type="entry name" value="Nucleic acid-binding proteins"/>
    <property type="match status" value="1"/>
</dbReference>
<dbReference type="InterPro" id="IPR037278">
    <property type="entry name" value="ARFGAP/RecO"/>
</dbReference>
<dbReference type="GO" id="GO:0006302">
    <property type="term" value="P:double-strand break repair"/>
    <property type="evidence" value="ECO:0007669"/>
    <property type="project" value="TreeGrafter"/>
</dbReference>
<organism evidence="9 10">
    <name type="scientific">Caldanaerobius fijiensis DSM 17918</name>
    <dbReference type="NCBI Taxonomy" id="1121256"/>
    <lineage>
        <taxon>Bacteria</taxon>
        <taxon>Bacillati</taxon>
        <taxon>Bacillota</taxon>
        <taxon>Clostridia</taxon>
        <taxon>Thermoanaerobacterales</taxon>
        <taxon>Thermoanaerobacteraceae</taxon>
        <taxon>Caldanaerobius</taxon>
    </lineage>
</organism>
<evidence type="ECO:0000256" key="2">
    <source>
        <dbReference type="ARBA" id="ARBA00021310"/>
    </source>
</evidence>
<reference evidence="9 10" key="1">
    <citation type="submission" date="2016-11" db="EMBL/GenBank/DDBJ databases">
        <authorList>
            <person name="Jaros S."/>
            <person name="Januszkiewicz K."/>
            <person name="Wedrychowicz H."/>
        </authorList>
    </citation>
    <scope>NUCLEOTIDE SEQUENCE [LARGE SCALE GENOMIC DNA]</scope>
    <source>
        <strain evidence="9 10">DSM 17918</strain>
    </source>
</reference>
<dbReference type="EMBL" id="FQVH01000001">
    <property type="protein sequence ID" value="SHE30104.1"/>
    <property type="molecule type" value="Genomic_DNA"/>
</dbReference>
<keyword evidence="5 7" id="KW-0234">DNA repair</keyword>
<evidence type="ECO:0000256" key="7">
    <source>
        <dbReference type="HAMAP-Rule" id="MF_00201"/>
    </source>
</evidence>
<dbReference type="RefSeq" id="WP_073341060.1">
    <property type="nucleotide sequence ID" value="NZ_FQVH01000001.1"/>
</dbReference>
<keyword evidence="3 7" id="KW-0227">DNA damage</keyword>
<dbReference type="Gene3D" id="1.20.1440.120">
    <property type="entry name" value="Recombination protein O, C-terminal domain"/>
    <property type="match status" value="1"/>
</dbReference>
<evidence type="ECO:0000313" key="10">
    <source>
        <dbReference type="Proteomes" id="UP000184088"/>
    </source>
</evidence>
<dbReference type="Proteomes" id="UP000184088">
    <property type="component" value="Unassembled WGS sequence"/>
</dbReference>
<dbReference type="STRING" id="1121256.SAMN02746089_00018"/>
<evidence type="ECO:0000256" key="1">
    <source>
        <dbReference type="ARBA" id="ARBA00007452"/>
    </source>
</evidence>
<name>A0A1M4SD01_9THEO</name>
<dbReference type="GO" id="GO:0043590">
    <property type="term" value="C:bacterial nucleoid"/>
    <property type="evidence" value="ECO:0007669"/>
    <property type="project" value="TreeGrafter"/>
</dbReference>
<keyword evidence="10" id="KW-1185">Reference proteome</keyword>
<dbReference type="InterPro" id="IPR022572">
    <property type="entry name" value="DNA_rep/recomb_RecO_N"/>
</dbReference>
<evidence type="ECO:0000256" key="4">
    <source>
        <dbReference type="ARBA" id="ARBA00023172"/>
    </source>
</evidence>
<dbReference type="NCBIfam" id="TIGR00613">
    <property type="entry name" value="reco"/>
    <property type="match status" value="1"/>
</dbReference>
<dbReference type="HAMAP" id="MF_00201">
    <property type="entry name" value="RecO"/>
    <property type="match status" value="1"/>
</dbReference>
<keyword evidence="4 7" id="KW-0233">DNA recombination</keyword>
<evidence type="ECO:0000256" key="3">
    <source>
        <dbReference type="ARBA" id="ARBA00022763"/>
    </source>
</evidence>
<dbReference type="InterPro" id="IPR012340">
    <property type="entry name" value="NA-bd_OB-fold"/>
</dbReference>
<comment type="similarity">
    <text evidence="1 7">Belongs to the RecO family.</text>
</comment>
<dbReference type="PANTHER" id="PTHR33991">
    <property type="entry name" value="DNA REPAIR PROTEIN RECO"/>
    <property type="match status" value="1"/>
</dbReference>
<evidence type="ECO:0000256" key="5">
    <source>
        <dbReference type="ARBA" id="ARBA00023204"/>
    </source>
</evidence>
<feature type="domain" description="DNA replication/recombination mediator RecO N-terminal" evidence="8">
    <location>
        <begin position="4"/>
        <end position="80"/>
    </location>
</feature>
<dbReference type="InterPro" id="IPR003717">
    <property type="entry name" value="RecO"/>
</dbReference>
<dbReference type="Pfam" id="PF11967">
    <property type="entry name" value="RecO_N"/>
    <property type="match status" value="1"/>
</dbReference>
<dbReference type="SUPFAM" id="SSF57863">
    <property type="entry name" value="ArfGap/RecO-like zinc finger"/>
    <property type="match status" value="1"/>
</dbReference>
<protein>
    <recommendedName>
        <fullName evidence="2 7">DNA repair protein RecO</fullName>
    </recommendedName>
    <alternativeName>
        <fullName evidence="6 7">Recombination protein O</fullName>
    </alternativeName>
</protein>
<dbReference type="GO" id="GO:0006310">
    <property type="term" value="P:DNA recombination"/>
    <property type="evidence" value="ECO:0007669"/>
    <property type="project" value="UniProtKB-UniRule"/>
</dbReference>
<dbReference type="OrthoDB" id="9797083at2"/>
<sequence length="249" mass="28210">MKRFLKTQAVVIRCEDFGEADRLVTLLSGHYGLIRAIVKGARKIKSKLASGTQFLSVGYYNLYHGKTFYTVTQCEAVRVFKSIFDDINKFMYASVIAELASYIATEGEASYSLYNLVLKALYELDDCEGNCENYVIYFMLEALKIAGFKPEVDVCVRCRVPIDAPEYFSISDGGIICPDCMHNKLHIYRLNPEIAAVLKYMLTADIKGVKGLVLSKSSRYQIKKLLAAFVSYHFEKEIKSLQFVEKESV</sequence>
<evidence type="ECO:0000256" key="6">
    <source>
        <dbReference type="ARBA" id="ARBA00033409"/>
    </source>
</evidence>
<dbReference type="SUPFAM" id="SSF50249">
    <property type="entry name" value="Nucleic acid-binding proteins"/>
    <property type="match status" value="1"/>
</dbReference>
<dbReference type="AlphaFoldDB" id="A0A1M4SD01"/>
<evidence type="ECO:0000313" key="9">
    <source>
        <dbReference type="EMBL" id="SHE30104.1"/>
    </source>
</evidence>
<comment type="function">
    <text evidence="7">Involved in DNA repair and RecF pathway recombination.</text>
</comment>
<dbReference type="Pfam" id="PF02565">
    <property type="entry name" value="RecO_C"/>
    <property type="match status" value="1"/>
</dbReference>